<dbReference type="RefSeq" id="WP_209557215.1">
    <property type="nucleotide sequence ID" value="NZ_JAEDXU010000004.1"/>
</dbReference>
<dbReference type="EMBL" id="JAEDXU010000004">
    <property type="protein sequence ID" value="MBP1046391.1"/>
    <property type="molecule type" value="Genomic_DNA"/>
</dbReference>
<name>A0ABS4CJU6_9ENTE</name>
<evidence type="ECO:0000313" key="1">
    <source>
        <dbReference type="EMBL" id="MBP1046391.1"/>
    </source>
</evidence>
<organism evidence="1 2">
    <name type="scientific">Enterococcus larvae</name>
    <dbReference type="NCBI Taxonomy" id="2794352"/>
    <lineage>
        <taxon>Bacteria</taxon>
        <taxon>Bacillati</taxon>
        <taxon>Bacillota</taxon>
        <taxon>Bacilli</taxon>
        <taxon>Lactobacillales</taxon>
        <taxon>Enterococcaceae</taxon>
        <taxon>Enterococcus</taxon>
    </lineage>
</organism>
<comment type="caution">
    <text evidence="1">The sequence shown here is derived from an EMBL/GenBank/DDBJ whole genome shotgun (WGS) entry which is preliminary data.</text>
</comment>
<protein>
    <recommendedName>
        <fullName evidence="3">DUF4258 domain-containing protein</fullName>
    </recommendedName>
</protein>
<evidence type="ECO:0008006" key="3">
    <source>
        <dbReference type="Google" id="ProtNLM"/>
    </source>
</evidence>
<reference evidence="1 2" key="1">
    <citation type="submission" date="2020-12" db="EMBL/GenBank/DDBJ databases">
        <title>Vagococcus allomyrinae sp. nov. and Enterococcus lavae sp. nov., isolated from the larvae of Allomyrina dichotoma.</title>
        <authorList>
            <person name="Lee S.D."/>
        </authorList>
    </citation>
    <scope>NUCLEOTIDE SEQUENCE [LARGE SCALE GENOMIC DNA]</scope>
    <source>
        <strain evidence="1 2">BWM-S5</strain>
    </source>
</reference>
<gene>
    <name evidence="1" type="ORF">I6N96_08845</name>
</gene>
<keyword evidence="2" id="KW-1185">Reference proteome</keyword>
<accession>A0ABS4CJU6</accession>
<dbReference type="Proteomes" id="UP000673375">
    <property type="component" value="Unassembled WGS sequence"/>
</dbReference>
<evidence type="ECO:0000313" key="2">
    <source>
        <dbReference type="Proteomes" id="UP000673375"/>
    </source>
</evidence>
<proteinExistence type="predicted"/>
<sequence length="99" mass="11410">MNTEQINRFRILDLSTGWENVTAKDAAIQMKELRATAVDVLKYEKANHVIYATKEYKGSDILIRRIALIPCNDTEFEVYAGRQTENHILLAVHSKEVFK</sequence>